<dbReference type="PANTHER" id="PTHR43236">
    <property type="entry name" value="ANTITOXIN HIGA1"/>
    <property type="match status" value="1"/>
</dbReference>
<dbReference type="STRING" id="1862672.BO225_09630"/>
<dbReference type="RefSeq" id="WP_076342048.1">
    <property type="nucleotide sequence ID" value="NZ_CAOOJT010000001.1"/>
</dbReference>
<dbReference type="InterPro" id="IPR001387">
    <property type="entry name" value="Cro/C1-type_HTH"/>
</dbReference>
<dbReference type="InterPro" id="IPR010982">
    <property type="entry name" value="Lambda_DNA-bd_dom_sf"/>
</dbReference>
<dbReference type="Pfam" id="PF06114">
    <property type="entry name" value="Peptidase_M78"/>
    <property type="match status" value="1"/>
</dbReference>
<dbReference type="Pfam" id="PF01381">
    <property type="entry name" value="HTH_3"/>
    <property type="match status" value="1"/>
</dbReference>
<reference evidence="3 4" key="1">
    <citation type="submission" date="2016-11" db="EMBL/GenBank/DDBJ databases">
        <title>Description of two novel members of the family Erysipelotrichaceae: Ileibacterium lipovorans gen. nov., sp. nov. and Dubosiella newyorkensis, gen. nov., sp. nov.</title>
        <authorList>
            <person name="Cox L.M."/>
            <person name="Sohn J."/>
            <person name="Tyrrell K.L."/>
            <person name="Citron D.M."/>
            <person name="Lawson P.A."/>
            <person name="Patel N.B."/>
            <person name="Iizumi T."/>
            <person name="Perez-Perez G.I."/>
            <person name="Goldstein E.J."/>
            <person name="Blaser M.J."/>
        </authorList>
    </citation>
    <scope>NUCLEOTIDE SEQUENCE [LARGE SCALE GENOMIC DNA]</scope>
    <source>
        <strain evidence="3 4">NYU-BL-A4</strain>
    </source>
</reference>
<proteinExistence type="inferred from homology"/>
<comment type="similarity">
    <text evidence="1">Belongs to the short-chain fatty acyl-CoA assimilation regulator (ScfR) family.</text>
</comment>
<organism evidence="3 4">
    <name type="scientific">Dubosiella newyorkensis</name>
    <dbReference type="NCBI Taxonomy" id="1862672"/>
    <lineage>
        <taxon>Bacteria</taxon>
        <taxon>Bacillati</taxon>
        <taxon>Bacillota</taxon>
        <taxon>Erysipelotrichia</taxon>
        <taxon>Erysipelotrichales</taxon>
        <taxon>Erysipelotrichaceae</taxon>
        <taxon>Dubosiella</taxon>
    </lineage>
</organism>
<dbReference type="GeneID" id="78276200"/>
<comment type="caution">
    <text evidence="3">The sequence shown here is derived from an EMBL/GenBank/DDBJ whole genome shotgun (WGS) entry which is preliminary data.</text>
</comment>
<dbReference type="Gene3D" id="1.10.260.40">
    <property type="entry name" value="lambda repressor-like DNA-binding domains"/>
    <property type="match status" value="1"/>
</dbReference>
<dbReference type="Proteomes" id="UP000186705">
    <property type="component" value="Unassembled WGS sequence"/>
</dbReference>
<name>A0A1U7NKP3_9FIRM</name>
<evidence type="ECO:0000259" key="2">
    <source>
        <dbReference type="PROSITE" id="PS50943"/>
    </source>
</evidence>
<dbReference type="SUPFAM" id="SSF47413">
    <property type="entry name" value="lambda repressor-like DNA-binding domains"/>
    <property type="match status" value="1"/>
</dbReference>
<evidence type="ECO:0000313" key="3">
    <source>
        <dbReference type="EMBL" id="OLU44930.1"/>
    </source>
</evidence>
<feature type="domain" description="HTH cro/C1-type" evidence="2">
    <location>
        <begin position="6"/>
        <end position="60"/>
    </location>
</feature>
<dbReference type="InterPro" id="IPR010359">
    <property type="entry name" value="IrrE_HExxH"/>
</dbReference>
<dbReference type="EMBL" id="MPKA01000091">
    <property type="protein sequence ID" value="OLU44930.1"/>
    <property type="molecule type" value="Genomic_DNA"/>
</dbReference>
<gene>
    <name evidence="3" type="ORF">BO225_09630</name>
</gene>
<protein>
    <recommendedName>
        <fullName evidence="2">HTH cro/C1-type domain-containing protein</fullName>
    </recommendedName>
</protein>
<dbReference type="AlphaFoldDB" id="A0A1U7NKP3"/>
<dbReference type="PROSITE" id="PS50943">
    <property type="entry name" value="HTH_CROC1"/>
    <property type="match status" value="1"/>
</dbReference>
<dbReference type="Gene3D" id="1.10.10.2910">
    <property type="match status" value="1"/>
</dbReference>
<dbReference type="CDD" id="cd00093">
    <property type="entry name" value="HTH_XRE"/>
    <property type="match status" value="1"/>
</dbReference>
<dbReference type="GO" id="GO:0003677">
    <property type="term" value="F:DNA binding"/>
    <property type="evidence" value="ECO:0007669"/>
    <property type="project" value="InterPro"/>
</dbReference>
<dbReference type="PANTHER" id="PTHR43236:SF1">
    <property type="entry name" value="BLL7220 PROTEIN"/>
    <property type="match status" value="1"/>
</dbReference>
<dbReference type="InterPro" id="IPR052345">
    <property type="entry name" value="Rad_response_metalloprotease"/>
</dbReference>
<keyword evidence="4" id="KW-1185">Reference proteome</keyword>
<dbReference type="SMART" id="SM00530">
    <property type="entry name" value="HTH_XRE"/>
    <property type="match status" value="1"/>
</dbReference>
<evidence type="ECO:0000313" key="4">
    <source>
        <dbReference type="Proteomes" id="UP000186705"/>
    </source>
</evidence>
<evidence type="ECO:0000256" key="1">
    <source>
        <dbReference type="ARBA" id="ARBA00007227"/>
    </source>
</evidence>
<sequence length="347" mass="40093">MLSKNLKYYRLKNNLSKKELASKVNVSPMAITHYENGDRRPDMEMIKKLAQVLHVKISDFLAIRNNDLHFVHEQFRKNSSFTKRQQEFIKESVEEYFGRFFEVVEILGGEVLPESLPLHSLPLTKNREQDALMLRNFLSLNRVGPVGNLIEILENSGILVYLLDFEKSTFSGMNGTVNGRPYIILNKNMTVERIRTTIVHELVHLFYQWPEDMDDKECENYATQIAGAFMISKEDMIRELGVQRKSITKDMCLVCQEYGIALSLLVVRAEQSGIITDSIARKFFILNNKNGKDFCDSKLPLERPILFEQLVYRAVNEEEISIQKGAELLKTTYDHVALNCQKVDNCQ</sequence>
<dbReference type="OrthoDB" id="9802364at2"/>
<accession>A0A1U7NKP3</accession>